<feature type="domain" description="Endonuclease/exonuclease/phosphatase" evidence="6">
    <location>
        <begin position="585"/>
        <end position="834"/>
    </location>
</feature>
<keyword evidence="8" id="KW-1185">Reference proteome</keyword>
<keyword evidence="4" id="KW-0378">Hydrolase</keyword>
<dbReference type="PRINTS" id="PR00130">
    <property type="entry name" value="DNASEI"/>
</dbReference>
<dbReference type="SUPFAM" id="SSF56219">
    <property type="entry name" value="DNase I-like"/>
    <property type="match status" value="3"/>
</dbReference>
<dbReference type="InterPro" id="IPR036691">
    <property type="entry name" value="Endo/exonu/phosph_ase_sf"/>
</dbReference>
<comment type="caution">
    <text evidence="7">The sequence shown here is derived from an EMBL/GenBank/DDBJ whole genome shotgun (WGS) entry which is preliminary data.</text>
</comment>
<evidence type="ECO:0000256" key="5">
    <source>
        <dbReference type="SAM" id="MobiDB-lite"/>
    </source>
</evidence>
<evidence type="ECO:0000256" key="4">
    <source>
        <dbReference type="ARBA" id="ARBA00022801"/>
    </source>
</evidence>
<gene>
    <name evidence="7" type="ORF">HHUSO_G18343</name>
</gene>
<evidence type="ECO:0000313" key="7">
    <source>
        <dbReference type="EMBL" id="KAK6480580.1"/>
    </source>
</evidence>
<evidence type="ECO:0000256" key="1">
    <source>
        <dbReference type="ARBA" id="ARBA00007359"/>
    </source>
</evidence>
<dbReference type="CDD" id="cd10282">
    <property type="entry name" value="DNase1"/>
    <property type="match status" value="3"/>
</dbReference>
<evidence type="ECO:0000256" key="2">
    <source>
        <dbReference type="ARBA" id="ARBA00022722"/>
    </source>
</evidence>
<name>A0ABR0Z823_HUSHU</name>
<dbReference type="InterPro" id="IPR005135">
    <property type="entry name" value="Endo/exonuclease/phosphatase"/>
</dbReference>
<evidence type="ECO:0000259" key="6">
    <source>
        <dbReference type="Pfam" id="PF03372"/>
    </source>
</evidence>
<dbReference type="InterPro" id="IPR016202">
    <property type="entry name" value="DNase_I"/>
</dbReference>
<dbReference type="Pfam" id="PF03372">
    <property type="entry name" value="Exo_endo_phos"/>
    <property type="match status" value="3"/>
</dbReference>
<comment type="similarity">
    <text evidence="1">Belongs to the DNase I family.</text>
</comment>
<dbReference type="Proteomes" id="UP001369086">
    <property type="component" value="Unassembled WGS sequence"/>
</dbReference>
<dbReference type="PANTHER" id="PTHR11371:SF26">
    <property type="entry name" value="DEOXYRIBONUCLEASE"/>
    <property type="match status" value="1"/>
</dbReference>
<reference evidence="7 8" key="1">
    <citation type="submission" date="2021-05" db="EMBL/GenBank/DDBJ databases">
        <authorList>
            <person name="Zahm M."/>
            <person name="Klopp C."/>
            <person name="Cabau C."/>
            <person name="Kuhl H."/>
            <person name="Suciu R."/>
            <person name="Ciorpac M."/>
            <person name="Holostenco D."/>
            <person name="Gessner J."/>
            <person name="Wuertz S."/>
            <person name="Hohne C."/>
            <person name="Stock M."/>
            <person name="Gislard M."/>
            <person name="Lluch J."/>
            <person name="Milhes M."/>
            <person name="Lampietro C."/>
            <person name="Lopez Roques C."/>
            <person name="Donnadieu C."/>
            <person name="Du K."/>
            <person name="Schartl M."/>
            <person name="Guiguen Y."/>
        </authorList>
    </citation>
    <scope>NUCLEOTIDE SEQUENCE [LARGE SCALE GENOMIC DNA]</scope>
    <source>
        <strain evidence="7">Hh-F2</strain>
        <tissue evidence="7">Blood</tissue>
    </source>
</reference>
<sequence length="845" mass="97288">MVLVRQQRSLSSANMKIASFNIQKFGVNKISNKEVLSTIIKIVSRYDIILILEVVDANGKAVEKFVTELNKAQTKHYSMSLSPRLGRKTYKEQFLFLYRDDSVKLTDTYQYEDNQTGDVDAFAREPYMVRFSCKNTVLKDLVLMPVHTTPKDSFKEIDELYDVFQVVKKKWKTDNIMILGDFNADGKYVSSKKMKEIRLRTEPGFHWLIGDDVDTTVNTGNDNTYDRIVIYGDDMLKAVVPESAKPFNFQKEYRLNMELAKDVSDHYPVEVELKQQRSLSSANMKIASFNIQKFGVNKISNKEVLSTIIKIVSRYDIILILEFVDAKETSASRFLSELNKAQTGHQYRMSLSTRLGRTRYKEQFLFLYREDLVDLVDTYQYEDNQEGDVDAFAREPYIVRFSCKNTVLKDLVLIPVRANPQDSLKEIDELYDVFQAVKEKWKTDNVMILGDFHTEGRYMSDKKVGGKRLRTEPAFHWLIGDDVNTTTSNKSNSYDRIVVYGDDMLDAIVPNSAKPFNFRKEYGLGMEKALNVSDHYPVEVELKSEDQIKSSPGTEPGSGEVEPKPGNRWQGADKESQSSAHLRIASFNIQKFGMNKISNTKVLSTIIKIVSRYDIILILEVVDANGKAVEKFLTEMNKAQTSHHYTMSLSKRLGRKTYKEQFLFLYRDDSVDLVDTYQYEDNQEGDVDAFAREPYIVRFSCKNTVLKDLVLMPVHTTPKDSFKEIDELYDVFQVVKKKWKTDNIMILGDFNADGDYVSNRKMKKIRLRTEPGFHWLIGDDIDTTANTGNDNTYDRIVIYGDDMLEAVVPHSAKPFNFQEAYGLDMELALDVSDHYPVEVELKSAH</sequence>
<dbReference type="Gene3D" id="3.60.10.10">
    <property type="entry name" value="Endonuclease/exonuclease/phosphatase"/>
    <property type="match status" value="3"/>
</dbReference>
<accession>A0ABR0Z823</accession>
<keyword evidence="3" id="KW-0255">Endonuclease</keyword>
<dbReference type="PANTHER" id="PTHR11371">
    <property type="entry name" value="DEOXYRIBONUCLEASE"/>
    <property type="match status" value="1"/>
</dbReference>
<keyword evidence="2" id="KW-0540">Nuclease</keyword>
<protein>
    <recommendedName>
        <fullName evidence="6">Endonuclease/exonuclease/phosphatase domain-containing protein</fullName>
    </recommendedName>
</protein>
<feature type="domain" description="Endonuclease/exonuclease/phosphatase" evidence="6">
    <location>
        <begin position="18"/>
        <end position="266"/>
    </location>
</feature>
<evidence type="ECO:0000313" key="8">
    <source>
        <dbReference type="Proteomes" id="UP001369086"/>
    </source>
</evidence>
<evidence type="ECO:0000256" key="3">
    <source>
        <dbReference type="ARBA" id="ARBA00022759"/>
    </source>
</evidence>
<feature type="domain" description="Endonuclease/exonuclease/phosphatase" evidence="6">
    <location>
        <begin position="287"/>
        <end position="535"/>
    </location>
</feature>
<dbReference type="EMBL" id="JAHFZB010000016">
    <property type="protein sequence ID" value="KAK6480580.1"/>
    <property type="molecule type" value="Genomic_DNA"/>
</dbReference>
<dbReference type="SMART" id="SM00476">
    <property type="entry name" value="DNaseIc"/>
    <property type="match status" value="3"/>
</dbReference>
<proteinExistence type="inferred from homology"/>
<feature type="region of interest" description="Disordered" evidence="5">
    <location>
        <begin position="543"/>
        <end position="575"/>
    </location>
</feature>
<organism evidence="7 8">
    <name type="scientific">Huso huso</name>
    <name type="common">Beluga</name>
    <name type="synonym">Acipenser huso</name>
    <dbReference type="NCBI Taxonomy" id="61971"/>
    <lineage>
        <taxon>Eukaryota</taxon>
        <taxon>Metazoa</taxon>
        <taxon>Chordata</taxon>
        <taxon>Craniata</taxon>
        <taxon>Vertebrata</taxon>
        <taxon>Euteleostomi</taxon>
        <taxon>Actinopterygii</taxon>
        <taxon>Chondrostei</taxon>
        <taxon>Acipenseriformes</taxon>
        <taxon>Acipenseridae</taxon>
        <taxon>Huso</taxon>
    </lineage>
</organism>
<feature type="compositionally biased region" description="Basic and acidic residues" evidence="5">
    <location>
        <begin position="561"/>
        <end position="575"/>
    </location>
</feature>